<comment type="caution">
    <text evidence="1">The sequence shown here is derived from an EMBL/GenBank/DDBJ whole genome shotgun (WGS) entry which is preliminary data.</text>
</comment>
<organism evidence="1 2">
    <name type="scientific">Tanacetum coccineum</name>
    <dbReference type="NCBI Taxonomy" id="301880"/>
    <lineage>
        <taxon>Eukaryota</taxon>
        <taxon>Viridiplantae</taxon>
        <taxon>Streptophyta</taxon>
        <taxon>Embryophyta</taxon>
        <taxon>Tracheophyta</taxon>
        <taxon>Spermatophyta</taxon>
        <taxon>Magnoliopsida</taxon>
        <taxon>eudicotyledons</taxon>
        <taxon>Gunneridae</taxon>
        <taxon>Pentapetalae</taxon>
        <taxon>asterids</taxon>
        <taxon>campanulids</taxon>
        <taxon>Asterales</taxon>
        <taxon>Asteraceae</taxon>
        <taxon>Asteroideae</taxon>
        <taxon>Anthemideae</taxon>
        <taxon>Anthemidinae</taxon>
        <taxon>Tanacetum</taxon>
    </lineage>
</organism>
<keyword evidence="2" id="KW-1185">Reference proteome</keyword>
<accession>A0ABQ4XHN6</accession>
<proteinExistence type="predicted"/>
<protein>
    <submittedName>
        <fullName evidence="1">Uncharacterized protein</fullName>
    </submittedName>
</protein>
<reference evidence="1" key="2">
    <citation type="submission" date="2022-01" db="EMBL/GenBank/DDBJ databases">
        <authorList>
            <person name="Yamashiro T."/>
            <person name="Shiraishi A."/>
            <person name="Satake H."/>
            <person name="Nakayama K."/>
        </authorList>
    </citation>
    <scope>NUCLEOTIDE SEQUENCE</scope>
</reference>
<evidence type="ECO:0000313" key="1">
    <source>
        <dbReference type="EMBL" id="GJS64360.1"/>
    </source>
</evidence>
<name>A0ABQ4XHN6_9ASTR</name>
<gene>
    <name evidence="1" type="ORF">Tco_0678924</name>
</gene>
<sequence>MSTPENESFAVTRLKIMKKYDYGHLNEIEVRRDDQQIYTFKEGYFPRLRLQDIKDMLLLLVQQKLTNLIIDESYDLNVALRMFTRCVVIQRRVKDLQLGVESYQKKLNFTKPDTFRLNLRNRTAYTAYSDPKGVIYKDQNNINRLIRTDELHKFSDDTLNDVRTALHDITSRIRMEDLPKRKWSGLDKRRARVMIKDIDKKLFQKRLMRNLEKSVGGREYENDLRLLEQTI</sequence>
<reference evidence="1" key="1">
    <citation type="journal article" date="2022" name="Int. J. Mol. Sci.">
        <title>Draft Genome of Tanacetum Coccineum: Genomic Comparison of Closely Related Tanacetum-Family Plants.</title>
        <authorList>
            <person name="Yamashiro T."/>
            <person name="Shiraishi A."/>
            <person name="Nakayama K."/>
            <person name="Satake H."/>
        </authorList>
    </citation>
    <scope>NUCLEOTIDE SEQUENCE</scope>
</reference>
<dbReference type="EMBL" id="BQNB010009497">
    <property type="protein sequence ID" value="GJS64360.1"/>
    <property type="molecule type" value="Genomic_DNA"/>
</dbReference>
<dbReference type="Proteomes" id="UP001151760">
    <property type="component" value="Unassembled WGS sequence"/>
</dbReference>
<evidence type="ECO:0000313" key="2">
    <source>
        <dbReference type="Proteomes" id="UP001151760"/>
    </source>
</evidence>